<accession>A0ABT7JFE7</accession>
<reference evidence="2 3" key="1">
    <citation type="submission" date="2023-05" db="EMBL/GenBank/DDBJ databases">
        <authorList>
            <person name="Gao F."/>
        </authorList>
    </citation>
    <scope>NUCLEOTIDE SEQUENCE [LARGE SCALE GENOMIC DNA]</scope>
    <source>
        <strain evidence="2 3">MIMF12</strain>
    </source>
</reference>
<keyword evidence="3" id="KW-1185">Reference proteome</keyword>
<dbReference type="PROSITE" id="PS50883">
    <property type="entry name" value="EAL"/>
    <property type="match status" value="1"/>
</dbReference>
<gene>
    <name evidence="2" type="ORF">QOL99_06430</name>
</gene>
<dbReference type="PANTHER" id="PTHR33121">
    <property type="entry name" value="CYCLIC DI-GMP PHOSPHODIESTERASE PDEF"/>
    <property type="match status" value="1"/>
</dbReference>
<dbReference type="SUPFAM" id="SSF141868">
    <property type="entry name" value="EAL domain-like"/>
    <property type="match status" value="1"/>
</dbReference>
<protein>
    <submittedName>
        <fullName evidence="2">EAL domain-containing protein</fullName>
    </submittedName>
</protein>
<dbReference type="Proteomes" id="UP001302059">
    <property type="component" value="Unassembled WGS sequence"/>
</dbReference>
<proteinExistence type="predicted"/>
<evidence type="ECO:0000259" key="1">
    <source>
        <dbReference type="PROSITE" id="PS50883"/>
    </source>
</evidence>
<comment type="caution">
    <text evidence="2">The sequence shown here is derived from an EMBL/GenBank/DDBJ whole genome shotgun (WGS) entry which is preliminary data.</text>
</comment>
<dbReference type="InterPro" id="IPR035919">
    <property type="entry name" value="EAL_sf"/>
</dbReference>
<dbReference type="InterPro" id="IPR001633">
    <property type="entry name" value="EAL_dom"/>
</dbReference>
<dbReference type="InterPro" id="IPR050706">
    <property type="entry name" value="Cyclic-di-GMP_PDE-like"/>
</dbReference>
<dbReference type="Gene3D" id="3.20.20.450">
    <property type="entry name" value="EAL domain"/>
    <property type="match status" value="1"/>
</dbReference>
<organism evidence="2 3">
    <name type="scientific">Deinococcus rhizophilus</name>
    <dbReference type="NCBI Taxonomy" id="3049544"/>
    <lineage>
        <taxon>Bacteria</taxon>
        <taxon>Thermotogati</taxon>
        <taxon>Deinococcota</taxon>
        <taxon>Deinococci</taxon>
        <taxon>Deinococcales</taxon>
        <taxon>Deinococcaceae</taxon>
        <taxon>Deinococcus</taxon>
    </lineage>
</organism>
<dbReference type="PANTHER" id="PTHR33121:SF70">
    <property type="entry name" value="SIGNALING PROTEIN YKOW"/>
    <property type="match status" value="1"/>
</dbReference>
<name>A0ABT7JFE7_9DEIO</name>
<sequence length="47" mass="5105">MAEGVESPAEAELLKQMGCHLAQGYLFARPWPATDPFWQQEAGSPAS</sequence>
<dbReference type="EMBL" id="JASNGB010000039">
    <property type="protein sequence ID" value="MDL2343782.1"/>
    <property type="molecule type" value="Genomic_DNA"/>
</dbReference>
<evidence type="ECO:0000313" key="3">
    <source>
        <dbReference type="Proteomes" id="UP001302059"/>
    </source>
</evidence>
<dbReference type="Pfam" id="PF00563">
    <property type="entry name" value="EAL"/>
    <property type="match status" value="1"/>
</dbReference>
<evidence type="ECO:0000313" key="2">
    <source>
        <dbReference type="EMBL" id="MDL2343782.1"/>
    </source>
</evidence>
<feature type="domain" description="EAL" evidence="1">
    <location>
        <begin position="1"/>
        <end position="44"/>
    </location>
</feature>